<name>A0A327SSI1_9SPHI</name>
<dbReference type="Gene3D" id="3.10.450.50">
    <property type="match status" value="1"/>
</dbReference>
<dbReference type="Proteomes" id="UP000249754">
    <property type="component" value="Unassembled WGS sequence"/>
</dbReference>
<dbReference type="EMBL" id="QLLR01000006">
    <property type="protein sequence ID" value="RAJ32256.1"/>
    <property type="molecule type" value="Genomic_DNA"/>
</dbReference>
<dbReference type="OrthoDB" id="1099822at2"/>
<organism evidence="2 3">
    <name type="scientific">Pedobacter cryoconitis</name>
    <dbReference type="NCBI Taxonomy" id="188932"/>
    <lineage>
        <taxon>Bacteria</taxon>
        <taxon>Pseudomonadati</taxon>
        <taxon>Bacteroidota</taxon>
        <taxon>Sphingobacteriia</taxon>
        <taxon>Sphingobacteriales</taxon>
        <taxon>Sphingobacteriaceae</taxon>
        <taxon>Pedobacter</taxon>
    </lineage>
</organism>
<feature type="domain" description="DUF3828" evidence="1">
    <location>
        <begin position="29"/>
        <end position="148"/>
    </location>
</feature>
<gene>
    <name evidence="2" type="ORF">LY11_01939</name>
</gene>
<evidence type="ECO:0000313" key="2">
    <source>
        <dbReference type="EMBL" id="RAJ32256.1"/>
    </source>
</evidence>
<dbReference type="RefSeq" id="WP_111633485.1">
    <property type="nucleotide sequence ID" value="NZ_QLLR01000006.1"/>
</dbReference>
<sequence>MKLKILLSLIVTTLLISCNPFKNNEINKVINAFYNHHNGSFEEVNKTLLSTGLSSLIDKAIAEEVKSAEELKALKSTDKPNKIEGDIFTSLSESFTSYEIGKTSIYDDKATVQLEFTNNKAGTETWKDDIELIKENGAWKIDNVRFKGERAFGKSTKDILSQFLTPITAVNSDADDQRCRLSAGNQYQWSNLKKGCIRVLELPFKLRSMDKGSIASVIFSDDQKKAEVFTQNTSWVLNKKSLTAYETEASDQGVFLEKRNNVWRLGELKDGKTIYSGNVEYAPAVKIKYLLK</sequence>
<comment type="caution">
    <text evidence="2">The sequence shown here is derived from an EMBL/GenBank/DDBJ whole genome shotgun (WGS) entry which is preliminary data.</text>
</comment>
<evidence type="ECO:0000259" key="1">
    <source>
        <dbReference type="Pfam" id="PF12883"/>
    </source>
</evidence>
<dbReference type="InterPro" id="IPR024289">
    <property type="entry name" value="DUF3828"/>
</dbReference>
<dbReference type="Pfam" id="PF12883">
    <property type="entry name" value="DUF3828"/>
    <property type="match status" value="1"/>
</dbReference>
<dbReference type="AlphaFoldDB" id="A0A327SSI1"/>
<evidence type="ECO:0000313" key="3">
    <source>
        <dbReference type="Proteomes" id="UP000249754"/>
    </source>
</evidence>
<dbReference type="PROSITE" id="PS51257">
    <property type="entry name" value="PROKAR_LIPOPROTEIN"/>
    <property type="match status" value="1"/>
</dbReference>
<protein>
    <submittedName>
        <fullName evidence="2">Uncharacterized protein DUF3828</fullName>
    </submittedName>
</protein>
<proteinExistence type="predicted"/>
<accession>A0A327SSI1</accession>
<reference evidence="2 3" key="1">
    <citation type="submission" date="2018-06" db="EMBL/GenBank/DDBJ databases">
        <title>Genomic Encyclopedia of Archaeal and Bacterial Type Strains, Phase II (KMG-II): from individual species to whole genera.</title>
        <authorList>
            <person name="Goeker M."/>
        </authorList>
    </citation>
    <scope>NUCLEOTIDE SEQUENCE [LARGE SCALE GENOMIC DNA]</scope>
    <source>
        <strain evidence="2 3">DSM 14825</strain>
    </source>
</reference>